<dbReference type="Proteomes" id="UP000198891">
    <property type="component" value="Unassembled WGS sequence"/>
</dbReference>
<reference evidence="1 2" key="1">
    <citation type="submission" date="2016-10" db="EMBL/GenBank/DDBJ databases">
        <authorList>
            <person name="de Groot N.N."/>
        </authorList>
    </citation>
    <scope>NUCLEOTIDE SEQUENCE [LARGE SCALE GENOMIC DNA]</scope>
    <source>
        <strain evidence="1 2">CGMCC 4.3491</strain>
    </source>
</reference>
<gene>
    <name evidence="1" type="ORF">SAMN05216554_3291</name>
</gene>
<keyword evidence="2" id="KW-1185">Reference proteome</keyword>
<sequence length="219" mass="23853">MSLRALLPHQARRVRLCFKNCANRADVGFSACDRDQPRRIHVNETAKLRESFREGSPCEGGRDILADPDPERNEAAALSYGVHDESVVARANHGHSITEPDAVRQRRNRSKLQEVGIDGLSVQSFPNLLPLIVVGKREPDLRIGLAGQRGWLDTAAAPLAGVARVSSEDRHIGNLAERQVCGRECQSGGPAVRVVVRSGVGDVILRMRPSATRSATSSR</sequence>
<proteinExistence type="predicted"/>
<accession>A0A1H3S3V1</accession>
<dbReference type="EMBL" id="FNPZ01000003">
    <property type="protein sequence ID" value="SDZ32696.1"/>
    <property type="molecule type" value="Genomic_DNA"/>
</dbReference>
<protein>
    <submittedName>
        <fullName evidence="1">Uncharacterized protein</fullName>
    </submittedName>
</protein>
<dbReference type="AlphaFoldDB" id="A0A1H3S3V1"/>
<evidence type="ECO:0000313" key="2">
    <source>
        <dbReference type="Proteomes" id="UP000198891"/>
    </source>
</evidence>
<name>A0A1H3S3V1_9MICO</name>
<evidence type="ECO:0000313" key="1">
    <source>
        <dbReference type="EMBL" id="SDZ32696.1"/>
    </source>
</evidence>
<organism evidence="1 2">
    <name type="scientific">Herbiconiux ginsengi</name>
    <dbReference type="NCBI Taxonomy" id="381665"/>
    <lineage>
        <taxon>Bacteria</taxon>
        <taxon>Bacillati</taxon>
        <taxon>Actinomycetota</taxon>
        <taxon>Actinomycetes</taxon>
        <taxon>Micrococcales</taxon>
        <taxon>Microbacteriaceae</taxon>
        <taxon>Herbiconiux</taxon>
    </lineage>
</organism>